<dbReference type="InterPro" id="IPR051591">
    <property type="entry name" value="UPF0224_FAM112_RNA_Proc"/>
</dbReference>
<evidence type="ECO:0000313" key="7">
    <source>
        <dbReference type="Proteomes" id="UP000314983"/>
    </source>
</evidence>
<dbReference type="GeneTree" id="ENSGT00940000156784"/>
<dbReference type="Ensembl" id="ENSEEET00000042112.2">
    <property type="protein sequence ID" value="ENSEEEP00000041630.2"/>
    <property type="gene ID" value="ENSEEEG00000019693.2"/>
</dbReference>
<evidence type="ECO:0000259" key="5">
    <source>
        <dbReference type="PROSITE" id="PS51800"/>
    </source>
</evidence>
<dbReference type="GO" id="GO:0008270">
    <property type="term" value="F:zinc ion binding"/>
    <property type="evidence" value="ECO:0007669"/>
    <property type="project" value="UniProtKB-KW"/>
</dbReference>
<protein>
    <recommendedName>
        <fullName evidence="5">CHHC U11-48K-type domain-containing protein</fullName>
    </recommendedName>
</protein>
<evidence type="ECO:0000256" key="3">
    <source>
        <dbReference type="ARBA" id="ARBA00022833"/>
    </source>
</evidence>
<keyword evidence="1" id="KW-0479">Metal-binding</keyword>
<reference evidence="7" key="2">
    <citation type="journal article" date="2017" name="Sci. Adv.">
        <title>A tail of two voltages: Proteomic comparison of the three electric organs of the electric eel.</title>
        <authorList>
            <person name="Traeger L.L."/>
            <person name="Sabat G."/>
            <person name="Barrett-Wilt G.A."/>
            <person name="Wells G.B."/>
            <person name="Sussman M.R."/>
        </authorList>
    </citation>
    <scope>NUCLEOTIDE SEQUENCE [LARGE SCALE GENOMIC DNA]</scope>
</reference>
<dbReference type="PANTHER" id="PTHR21402:SF5">
    <property type="entry name" value="GAMETOCYTE SPECIFIC FACTOR 1"/>
    <property type="match status" value="1"/>
</dbReference>
<gene>
    <name evidence="6" type="primary">GTSF1</name>
</gene>
<dbReference type="STRING" id="8005.ENSEEEP00000041630"/>
<dbReference type="PROSITE" id="PS51800">
    <property type="entry name" value="ZF_CHHC_U11_48K"/>
    <property type="match status" value="2"/>
</dbReference>
<reference evidence="6" key="3">
    <citation type="submission" date="2020-05" db="EMBL/GenBank/DDBJ databases">
        <title>Electrophorus electricus (electric eel) genome, fEleEle1, primary haplotype.</title>
        <authorList>
            <person name="Myers G."/>
            <person name="Meyer A."/>
            <person name="Fedrigo O."/>
            <person name="Formenti G."/>
            <person name="Rhie A."/>
            <person name="Tracey A."/>
            <person name="Sims Y."/>
            <person name="Jarvis E.D."/>
        </authorList>
    </citation>
    <scope>NUCLEOTIDE SEQUENCE [LARGE SCALE GENOMIC DNA]</scope>
</reference>
<keyword evidence="7" id="KW-1185">Reference proteome</keyword>
<reference evidence="7" key="1">
    <citation type="journal article" date="2014" name="Science">
        <title>Nonhuman genetics. Genomic basis for the convergent evolution of electric organs.</title>
        <authorList>
            <person name="Gallant J.R."/>
            <person name="Traeger L.L."/>
            <person name="Volkening J.D."/>
            <person name="Moffett H."/>
            <person name="Chen P.H."/>
            <person name="Novina C.D."/>
            <person name="Phillips G.N.Jr."/>
            <person name="Anand R."/>
            <person name="Wells G.B."/>
            <person name="Pinch M."/>
            <person name="Guth R."/>
            <person name="Unguez G.A."/>
            <person name="Albert J.S."/>
            <person name="Zakon H.H."/>
            <person name="Samanta M.P."/>
            <person name="Sussman M.R."/>
        </authorList>
    </citation>
    <scope>NUCLEOTIDE SEQUENCE [LARGE SCALE GENOMIC DNA]</scope>
</reference>
<keyword evidence="4" id="KW-0472">Membrane</keyword>
<accession>A0A4W4GYV6</accession>
<keyword evidence="3" id="KW-0862">Zinc</keyword>
<feature type="domain" description="CHHC U11-48K-type" evidence="5">
    <location>
        <begin position="97"/>
        <end position="124"/>
    </location>
</feature>
<sequence>MRIIPNLKYCILVFIVGCTPIYLPVVDLQKKATNQIMQQVTALIDIPLNKQNLATHYCDPDKLLLCPYDPSHQIRACRFPYHLIKCKKNHPQLASALWTCPFNARHLMHKHELSHHMVNCVDRCSIMETVESKRKFEIPINTWTMPTCDEDWDQGDLLSL</sequence>
<dbReference type="SUPFAM" id="SSF57667">
    <property type="entry name" value="beta-beta-alpha zinc fingers"/>
    <property type="match status" value="1"/>
</dbReference>
<organism evidence="6 7">
    <name type="scientific">Electrophorus electricus</name>
    <name type="common">Electric eel</name>
    <name type="synonym">Gymnotus electricus</name>
    <dbReference type="NCBI Taxonomy" id="8005"/>
    <lineage>
        <taxon>Eukaryota</taxon>
        <taxon>Metazoa</taxon>
        <taxon>Chordata</taxon>
        <taxon>Craniata</taxon>
        <taxon>Vertebrata</taxon>
        <taxon>Euteleostomi</taxon>
        <taxon>Actinopterygii</taxon>
        <taxon>Neopterygii</taxon>
        <taxon>Teleostei</taxon>
        <taxon>Ostariophysi</taxon>
        <taxon>Gymnotiformes</taxon>
        <taxon>Gymnotoidei</taxon>
        <taxon>Gymnotidae</taxon>
        <taxon>Electrophorus</taxon>
    </lineage>
</organism>
<dbReference type="InterPro" id="IPR022776">
    <property type="entry name" value="TRM13/UPF0224_CHHC_Znf_dom"/>
</dbReference>
<dbReference type="Pfam" id="PF05253">
    <property type="entry name" value="zf-U11-48K"/>
    <property type="match status" value="2"/>
</dbReference>
<reference evidence="6" key="5">
    <citation type="submission" date="2025-09" db="UniProtKB">
        <authorList>
            <consortium name="Ensembl"/>
        </authorList>
    </citation>
    <scope>IDENTIFICATION</scope>
</reference>
<dbReference type="Proteomes" id="UP000314983">
    <property type="component" value="Chromosome 19"/>
</dbReference>
<reference evidence="6" key="4">
    <citation type="submission" date="2025-08" db="UniProtKB">
        <authorList>
            <consortium name="Ensembl"/>
        </authorList>
    </citation>
    <scope>IDENTIFICATION</scope>
</reference>
<keyword evidence="2" id="KW-0863">Zinc-finger</keyword>
<evidence type="ECO:0000313" key="6">
    <source>
        <dbReference type="Ensembl" id="ENSEEEP00000041630.2"/>
    </source>
</evidence>
<evidence type="ECO:0000256" key="1">
    <source>
        <dbReference type="ARBA" id="ARBA00022723"/>
    </source>
</evidence>
<dbReference type="AlphaFoldDB" id="A0A4W4GYV6"/>
<evidence type="ECO:0000256" key="2">
    <source>
        <dbReference type="ARBA" id="ARBA00022771"/>
    </source>
</evidence>
<proteinExistence type="predicted"/>
<dbReference type="PANTHER" id="PTHR21402">
    <property type="entry name" value="GAMETOCYTE SPECIFIC FACTOR 1-RELATED"/>
    <property type="match status" value="1"/>
</dbReference>
<name>A0A4W4GYV6_ELEEL</name>
<keyword evidence="4" id="KW-0812">Transmembrane</keyword>
<feature type="domain" description="CHHC U11-48K-type" evidence="5">
    <location>
        <begin position="63"/>
        <end position="90"/>
    </location>
</feature>
<dbReference type="InterPro" id="IPR036236">
    <property type="entry name" value="Znf_C2H2_sf"/>
</dbReference>
<keyword evidence="4" id="KW-1133">Transmembrane helix</keyword>
<feature type="transmembrane region" description="Helical" evidence="4">
    <location>
        <begin position="7"/>
        <end position="25"/>
    </location>
</feature>
<evidence type="ECO:0000256" key="4">
    <source>
        <dbReference type="SAM" id="Phobius"/>
    </source>
</evidence>